<dbReference type="Proteomes" id="UP001595892">
    <property type="component" value="Unassembled WGS sequence"/>
</dbReference>
<evidence type="ECO:0008006" key="4">
    <source>
        <dbReference type="Google" id="ProtNLM"/>
    </source>
</evidence>
<feature type="transmembrane region" description="Helical" evidence="1">
    <location>
        <begin position="29"/>
        <end position="47"/>
    </location>
</feature>
<gene>
    <name evidence="2" type="ORF">ACFO3Q_03920</name>
</gene>
<keyword evidence="1" id="KW-0812">Transmembrane</keyword>
<evidence type="ECO:0000313" key="3">
    <source>
        <dbReference type="Proteomes" id="UP001595892"/>
    </source>
</evidence>
<keyword evidence="3" id="KW-1185">Reference proteome</keyword>
<name>A0ABV9NHN6_9GAMM</name>
<proteinExistence type="predicted"/>
<organism evidence="2 3">
    <name type="scientific">Coralloluteibacterium thermophilum</name>
    <dbReference type="NCBI Taxonomy" id="2707049"/>
    <lineage>
        <taxon>Bacteria</taxon>
        <taxon>Pseudomonadati</taxon>
        <taxon>Pseudomonadota</taxon>
        <taxon>Gammaproteobacteria</taxon>
        <taxon>Lysobacterales</taxon>
        <taxon>Lysobacteraceae</taxon>
        <taxon>Coralloluteibacterium</taxon>
    </lineage>
</organism>
<comment type="caution">
    <text evidence="2">The sequence shown here is derived from an EMBL/GenBank/DDBJ whole genome shotgun (WGS) entry which is preliminary data.</text>
</comment>
<dbReference type="RefSeq" id="WP_377003336.1">
    <property type="nucleotide sequence ID" value="NZ_JBHSGG010000007.1"/>
</dbReference>
<feature type="transmembrane region" description="Helical" evidence="1">
    <location>
        <begin position="53"/>
        <end position="73"/>
    </location>
</feature>
<keyword evidence="1" id="KW-0472">Membrane</keyword>
<sequence length="166" mass="18035">MAASRAKRTLAWAWAEDGSLLITTQPMTGVGVLALVAGMSFVIAPLRSPGLDAWFFCAVGVGLGLVVWAGRLLRTGRTWHFDPHRRELVVRSGPGPRARESRMGFDAVVAVETEARRHTRPSTGGAGAVLVHTVRLRLRDGDAFTIYQGSHAEVARRRDRLAALLL</sequence>
<protein>
    <recommendedName>
        <fullName evidence="4">DUF2244 domain-containing protein</fullName>
    </recommendedName>
</protein>
<dbReference type="EMBL" id="JBHSGG010000007">
    <property type="protein sequence ID" value="MFC4727315.1"/>
    <property type="molecule type" value="Genomic_DNA"/>
</dbReference>
<keyword evidence="1" id="KW-1133">Transmembrane helix</keyword>
<evidence type="ECO:0000256" key="1">
    <source>
        <dbReference type="SAM" id="Phobius"/>
    </source>
</evidence>
<reference evidence="3" key="1">
    <citation type="journal article" date="2019" name="Int. J. Syst. Evol. Microbiol.">
        <title>The Global Catalogue of Microorganisms (GCM) 10K type strain sequencing project: providing services to taxonomists for standard genome sequencing and annotation.</title>
        <authorList>
            <consortium name="The Broad Institute Genomics Platform"/>
            <consortium name="The Broad Institute Genome Sequencing Center for Infectious Disease"/>
            <person name="Wu L."/>
            <person name="Ma J."/>
        </authorList>
    </citation>
    <scope>NUCLEOTIDE SEQUENCE [LARGE SCALE GENOMIC DNA]</scope>
    <source>
        <strain evidence="3">CGMCC 1.13574</strain>
    </source>
</reference>
<accession>A0ABV9NHN6</accession>
<evidence type="ECO:0000313" key="2">
    <source>
        <dbReference type="EMBL" id="MFC4727315.1"/>
    </source>
</evidence>